<dbReference type="Pfam" id="PF11917">
    <property type="entry name" value="DUF3435"/>
    <property type="match status" value="1"/>
</dbReference>
<evidence type="ECO:0000313" key="2">
    <source>
        <dbReference type="EMBL" id="KAF5603959.1"/>
    </source>
</evidence>
<dbReference type="InterPro" id="IPR021842">
    <property type="entry name" value="DUF3435"/>
</dbReference>
<comment type="caution">
    <text evidence="2">The sequence shown here is derived from an EMBL/GenBank/DDBJ whole genome shotgun (WGS) entry which is preliminary data.</text>
</comment>
<protein>
    <submittedName>
        <fullName evidence="2">Uncharacterized protein</fullName>
    </submittedName>
</protein>
<sequence length="312" mass="35656">MEIPIFRRAVMTAAGVRTSETIALRYHTYLYYLERLGINAGFMQVLTSYMIRRGAGESVVVTATQAQLQQVMNHRDAGIYQTYINQRVQCHVQAAFLGQPSAQALFKVVTHMSRYVDPRAPIELTSDEAAKLRLDPEVRKLKELKDQLSKEIRSESGTIKKAEAAGTKLYQLYKKAGDALKCAKEKMTKSAKRHPRAHYFNIIDTIEVNKQLEDNTQLDLGADGWKPLEVEHYLTERKEVAGLICEEMSHLDDEIKLEHRIRTANAILSLCRKKEPPRWRIPVQSKLDEEASPDTKREIMSRYISARIGRAI</sequence>
<dbReference type="Proteomes" id="UP000546213">
    <property type="component" value="Unassembled WGS sequence"/>
</dbReference>
<accession>A0A8H5PWK0</accession>
<keyword evidence="3" id="KW-1185">Reference proteome</keyword>
<reference evidence="2 3" key="1">
    <citation type="submission" date="2020-05" db="EMBL/GenBank/DDBJ databases">
        <title>Identification and distribution of gene clusters putatively required for synthesis of sphingolipid metabolism inhibitors in phylogenetically diverse species of the filamentous fungus Fusarium.</title>
        <authorList>
            <person name="Kim H.-S."/>
            <person name="Busman M."/>
            <person name="Brown D.W."/>
            <person name="Divon H."/>
            <person name="Uhlig S."/>
            <person name="Proctor R.H."/>
        </authorList>
    </citation>
    <scope>NUCLEOTIDE SEQUENCE [LARGE SCALE GENOMIC DNA]</scope>
    <source>
        <strain evidence="2 3">NRRL 36939</strain>
    </source>
</reference>
<dbReference type="PANTHER" id="PTHR37535:SF4">
    <property type="entry name" value="FLUG DOMAIN-CONTAINING PROTEIN"/>
    <property type="match status" value="1"/>
</dbReference>
<keyword evidence="1" id="KW-0175">Coiled coil</keyword>
<evidence type="ECO:0000313" key="3">
    <source>
        <dbReference type="Proteomes" id="UP000546213"/>
    </source>
</evidence>
<organism evidence="2 3">
    <name type="scientific">Fusarium pseudocircinatum</name>
    <dbReference type="NCBI Taxonomy" id="56676"/>
    <lineage>
        <taxon>Eukaryota</taxon>
        <taxon>Fungi</taxon>
        <taxon>Dikarya</taxon>
        <taxon>Ascomycota</taxon>
        <taxon>Pezizomycotina</taxon>
        <taxon>Sordariomycetes</taxon>
        <taxon>Hypocreomycetidae</taxon>
        <taxon>Hypocreales</taxon>
        <taxon>Nectriaceae</taxon>
        <taxon>Fusarium</taxon>
        <taxon>Fusarium fujikuroi species complex</taxon>
    </lineage>
</organism>
<dbReference type="OrthoDB" id="5057366at2759"/>
<name>A0A8H5PWK0_9HYPO</name>
<dbReference type="PANTHER" id="PTHR37535">
    <property type="entry name" value="FLUG DOMAIN PROTEIN"/>
    <property type="match status" value="1"/>
</dbReference>
<gene>
    <name evidence="2" type="ORF">FPCIR_1080</name>
</gene>
<proteinExistence type="predicted"/>
<evidence type="ECO:0000256" key="1">
    <source>
        <dbReference type="SAM" id="Coils"/>
    </source>
</evidence>
<feature type="coiled-coil region" evidence="1">
    <location>
        <begin position="138"/>
        <end position="165"/>
    </location>
</feature>
<dbReference type="AlphaFoldDB" id="A0A8H5PWK0"/>
<dbReference type="EMBL" id="JAAOAS010000022">
    <property type="protein sequence ID" value="KAF5603959.1"/>
    <property type="molecule type" value="Genomic_DNA"/>
</dbReference>